<dbReference type="PROSITE" id="PS51257">
    <property type="entry name" value="PROKAR_LIPOPROTEIN"/>
    <property type="match status" value="1"/>
</dbReference>
<organism evidence="9 10">
    <name type="scientific">Anaerobium acetethylicum</name>
    <dbReference type="NCBI Taxonomy" id="1619234"/>
    <lineage>
        <taxon>Bacteria</taxon>
        <taxon>Bacillati</taxon>
        <taxon>Bacillota</taxon>
        <taxon>Clostridia</taxon>
        <taxon>Lachnospirales</taxon>
        <taxon>Lachnospiraceae</taxon>
        <taxon>Anaerobium</taxon>
    </lineage>
</organism>
<dbReference type="Gene3D" id="3.40.190.10">
    <property type="entry name" value="Periplasmic binding protein-like II"/>
    <property type="match status" value="1"/>
</dbReference>
<keyword evidence="4" id="KW-0564">Palmitate</keyword>
<dbReference type="Pfam" id="PF01547">
    <property type="entry name" value="SBP_bac_1"/>
    <property type="match status" value="1"/>
</dbReference>
<feature type="compositionally biased region" description="Basic and acidic residues" evidence="6">
    <location>
        <begin position="27"/>
        <end position="43"/>
    </location>
</feature>
<gene>
    <name evidence="9" type="ORF">SAMN05421730_101063</name>
</gene>
<dbReference type="Pfam" id="PF12010">
    <property type="entry name" value="DUF3502"/>
    <property type="match status" value="1"/>
</dbReference>
<feature type="domain" description="DUF3502" evidence="8">
    <location>
        <begin position="446"/>
        <end position="512"/>
    </location>
</feature>
<dbReference type="InterPro" id="IPR006059">
    <property type="entry name" value="SBP"/>
</dbReference>
<accession>A0A1D3TTR0</accession>
<keyword evidence="1" id="KW-1003">Cell membrane</keyword>
<evidence type="ECO:0000256" key="7">
    <source>
        <dbReference type="SAM" id="SignalP"/>
    </source>
</evidence>
<feature type="region of interest" description="Disordered" evidence="6">
    <location>
        <begin position="25"/>
        <end position="45"/>
    </location>
</feature>
<dbReference type="RefSeq" id="WP_091233472.1">
    <property type="nucleotide sequence ID" value="NZ_FMKA01000010.1"/>
</dbReference>
<evidence type="ECO:0000256" key="1">
    <source>
        <dbReference type="ARBA" id="ARBA00022475"/>
    </source>
</evidence>
<feature type="chain" id="PRO_5038454949" evidence="7">
    <location>
        <begin position="24"/>
        <end position="514"/>
    </location>
</feature>
<dbReference type="AlphaFoldDB" id="A0A1D3TTR0"/>
<dbReference type="PANTHER" id="PTHR43649:SF33">
    <property type="entry name" value="POLYGALACTURONAN_RHAMNOGALACTURONAN-BINDING PROTEIN YTCQ"/>
    <property type="match status" value="1"/>
</dbReference>
<protein>
    <submittedName>
        <fullName evidence="9">Putative aldouronate transport system substrate-binding protein</fullName>
    </submittedName>
</protein>
<proteinExistence type="predicted"/>
<evidence type="ECO:0000256" key="4">
    <source>
        <dbReference type="ARBA" id="ARBA00023139"/>
    </source>
</evidence>
<dbReference type="EMBL" id="FMKA01000010">
    <property type="protein sequence ID" value="SCP97401.1"/>
    <property type="molecule type" value="Genomic_DNA"/>
</dbReference>
<dbReference type="Proteomes" id="UP000199315">
    <property type="component" value="Unassembled WGS sequence"/>
</dbReference>
<dbReference type="OrthoDB" id="2636783at2"/>
<name>A0A1D3TTR0_9FIRM</name>
<dbReference type="SUPFAM" id="SSF53850">
    <property type="entry name" value="Periplasmic binding protein-like II"/>
    <property type="match status" value="1"/>
</dbReference>
<evidence type="ECO:0000256" key="6">
    <source>
        <dbReference type="SAM" id="MobiDB-lite"/>
    </source>
</evidence>
<evidence type="ECO:0000256" key="3">
    <source>
        <dbReference type="ARBA" id="ARBA00023136"/>
    </source>
</evidence>
<dbReference type="InterPro" id="IPR022627">
    <property type="entry name" value="DUF3502"/>
</dbReference>
<dbReference type="STRING" id="1619234.SAMN05421730_101063"/>
<keyword evidence="2 7" id="KW-0732">Signal</keyword>
<dbReference type="InterPro" id="IPR050490">
    <property type="entry name" value="Bact_solute-bd_prot1"/>
</dbReference>
<sequence>MKKWKRVLSVVMMLIMALTMVTGCSSKKSDEDPAKNVTDDKTATDNGEEPYELVIEVVNISQSFADIEAVQEAINEITVPEINCTVKLMTVPIFEQGTRLSMMVAGNEKIDLVNTGLLTSPSTLVGEGLLADITEYITPTMKELAGDLLAAGTFDGKVYSYPAILYPGTVACLFYDKDLAEQYGIEVPEAISKSEDWENILKQVKDSGMSAYGISLGDGGGASIMEFGANLDGLGDNNTLSYGVVVDPEENTTITNWYESEDFAQLCNDHYDWMQKGYCVPDSLTNGYTTIDSMANGECFAVTSSNSVGMSQAYLSNLTGKNLEMVMVREALLTTGYVNTQSWGVASNSENPEKAVQFLDLLFQNAELANLMNYGIEGSHYAKVDGTQNIVAFPEGKDASTVGYGGDIISWFGDTKTAFQRTPNTDEFFDTIDDYGLEGAKKSLCLGFTFDTSKVATQVAAVQSVVGEYKPTLTTGNVNPDEVIPEFIKALKDAGIDEVIKENQSQLDAWLKTK</sequence>
<reference evidence="9 10" key="1">
    <citation type="submission" date="2016-09" db="EMBL/GenBank/DDBJ databases">
        <authorList>
            <person name="Capua I."/>
            <person name="De Benedictis P."/>
            <person name="Joannis T."/>
            <person name="Lombin L.H."/>
            <person name="Cattoli G."/>
        </authorList>
    </citation>
    <scope>NUCLEOTIDE SEQUENCE [LARGE SCALE GENOMIC DNA]</scope>
    <source>
        <strain evidence="9 10">GluBS11</strain>
    </source>
</reference>
<evidence type="ECO:0000313" key="9">
    <source>
        <dbReference type="EMBL" id="SCP97401.1"/>
    </source>
</evidence>
<evidence type="ECO:0000256" key="2">
    <source>
        <dbReference type="ARBA" id="ARBA00022729"/>
    </source>
</evidence>
<keyword evidence="10" id="KW-1185">Reference proteome</keyword>
<dbReference type="PANTHER" id="PTHR43649">
    <property type="entry name" value="ARABINOSE-BINDING PROTEIN-RELATED"/>
    <property type="match status" value="1"/>
</dbReference>
<keyword evidence="3" id="KW-0472">Membrane</keyword>
<evidence type="ECO:0000313" key="10">
    <source>
        <dbReference type="Proteomes" id="UP000199315"/>
    </source>
</evidence>
<feature type="signal peptide" evidence="7">
    <location>
        <begin position="1"/>
        <end position="23"/>
    </location>
</feature>
<evidence type="ECO:0000259" key="8">
    <source>
        <dbReference type="Pfam" id="PF12010"/>
    </source>
</evidence>
<evidence type="ECO:0000256" key="5">
    <source>
        <dbReference type="ARBA" id="ARBA00023288"/>
    </source>
</evidence>
<keyword evidence="5" id="KW-0449">Lipoprotein</keyword>